<proteinExistence type="predicted"/>
<dbReference type="GO" id="GO:0003677">
    <property type="term" value="F:DNA binding"/>
    <property type="evidence" value="ECO:0007669"/>
    <property type="project" value="InterPro"/>
</dbReference>
<dbReference type="OrthoDB" id="9813793at2"/>
<keyword evidence="1" id="KW-0175">Coiled coil</keyword>
<accession>A0A0R3KHV1</accession>
<dbReference type="InterPro" id="IPR046367">
    <property type="entry name" value="GapR-like_DNA-bd"/>
</dbReference>
<keyword evidence="4" id="KW-1185">Reference proteome</keyword>
<evidence type="ECO:0000256" key="1">
    <source>
        <dbReference type="SAM" id="Coils"/>
    </source>
</evidence>
<dbReference type="EMBL" id="LLXZ01000214">
    <property type="protein sequence ID" value="KRQ94970.1"/>
    <property type="molecule type" value="Genomic_DNA"/>
</dbReference>
<protein>
    <recommendedName>
        <fullName evidence="2">GapR-like DNA-binding domain-containing protein</fullName>
    </recommendedName>
</protein>
<organism evidence="3 4">
    <name type="scientific">Bradyrhizobium jicamae</name>
    <dbReference type="NCBI Taxonomy" id="280332"/>
    <lineage>
        <taxon>Bacteria</taxon>
        <taxon>Pseudomonadati</taxon>
        <taxon>Pseudomonadota</taxon>
        <taxon>Alphaproteobacteria</taxon>
        <taxon>Hyphomicrobiales</taxon>
        <taxon>Nitrobacteraceae</taxon>
        <taxon>Bradyrhizobium</taxon>
    </lineage>
</organism>
<sequence>MNDAGHNSSAQLKSIVERIERLDTDIKELRDDQKDIYAEAKGNGYDVKVLRKVVAIRKQDPQARAEQETILETYMHQLGMLG</sequence>
<evidence type="ECO:0000313" key="3">
    <source>
        <dbReference type="EMBL" id="KRQ94970.1"/>
    </source>
</evidence>
<comment type="caution">
    <text evidence="3">The sequence shown here is derived from an EMBL/GenBank/DDBJ whole genome shotgun (WGS) entry which is preliminary data.</text>
</comment>
<dbReference type="Proteomes" id="UP000050863">
    <property type="component" value="Unassembled WGS sequence"/>
</dbReference>
<dbReference type="NCBIfam" id="NF010247">
    <property type="entry name" value="PRK13694.1"/>
    <property type="match status" value="1"/>
</dbReference>
<name>A0A0R3KHV1_9BRAD</name>
<dbReference type="Pfam" id="PF10073">
    <property type="entry name" value="GapR_DNA-bd"/>
    <property type="match status" value="1"/>
</dbReference>
<dbReference type="STRING" id="280332.CQ12_38185"/>
<feature type="coiled-coil region" evidence="1">
    <location>
        <begin position="12"/>
        <end position="39"/>
    </location>
</feature>
<dbReference type="GeneID" id="92953476"/>
<dbReference type="AlphaFoldDB" id="A0A0R3KHV1"/>
<gene>
    <name evidence="3" type="ORF">CQ12_38185</name>
</gene>
<evidence type="ECO:0000259" key="2">
    <source>
        <dbReference type="Pfam" id="PF10073"/>
    </source>
</evidence>
<feature type="domain" description="GapR-like DNA-binding" evidence="2">
    <location>
        <begin position="10"/>
        <end position="79"/>
    </location>
</feature>
<dbReference type="RefSeq" id="WP_018272532.1">
    <property type="nucleotide sequence ID" value="NZ_LLXZ01000214.1"/>
</dbReference>
<evidence type="ECO:0000313" key="4">
    <source>
        <dbReference type="Proteomes" id="UP000050863"/>
    </source>
</evidence>
<reference evidence="3 4" key="1">
    <citation type="submission" date="2014-03" db="EMBL/GenBank/DDBJ databases">
        <title>Bradyrhizobium valentinum sp. nov., isolated from effective nodules of Lupinus mariae-josephae, a lupine endemic of basic-lime soils in Eastern Spain.</title>
        <authorList>
            <person name="Duran D."/>
            <person name="Rey L."/>
            <person name="Navarro A."/>
            <person name="Busquets A."/>
            <person name="Imperial J."/>
            <person name="Ruiz-Argueso T."/>
        </authorList>
    </citation>
    <scope>NUCLEOTIDE SEQUENCE [LARGE SCALE GENOMIC DNA]</scope>
    <source>
        <strain evidence="3 4">PAC68</strain>
    </source>
</reference>